<dbReference type="EMBL" id="CP133270">
    <property type="protein sequence ID" value="WVX67066.1"/>
    <property type="molecule type" value="Genomic_DNA"/>
</dbReference>
<dbReference type="PANTHER" id="PTHR42110:SF1">
    <property type="entry name" value="L-ASPARAGINASE, PUTATIVE (AFU_ORTHOLOGUE AFUA_3G11890)-RELATED"/>
    <property type="match status" value="1"/>
</dbReference>
<sequence>MENPILVISSRVHYPESQHRGAIAVVNAAGKVVYSVGDIETPIFPRSASKLFQVLPLIESGAVDAYHLGQEEIALACGSHNGEDTHVQIGEKWLQKINKNENILACGTHRPMGKKAVQELIKKHQSPTPLHNACSGKHLGFITTALHRGEDPQEYISRQHPTQKRVEHTLSEITNFETSTAPHAIDGCEIPVIAIPLYNLAWGMANLADPKSLPYVRQKAIHLVIDSLKNHPNLIAGDGAFDTELIRATEGRIIAKMGASGTYVAFSSEHALGIALKIDDGNIKAAEIAMIHILEELGLIDTERSETLGHEKIIFTYNSKPVGKIHAAPKKRQF</sequence>
<evidence type="ECO:0000313" key="1">
    <source>
        <dbReference type="EMBL" id="WVX67066.1"/>
    </source>
</evidence>
<organism evidence="1 2">
    <name type="scientific">Candidatus Bealeia paramacronuclearis</name>
    <dbReference type="NCBI Taxonomy" id="1921001"/>
    <lineage>
        <taxon>Bacteria</taxon>
        <taxon>Pseudomonadati</taxon>
        <taxon>Pseudomonadota</taxon>
        <taxon>Alphaproteobacteria</taxon>
        <taxon>Holosporales</taxon>
        <taxon>Holosporaceae</taxon>
        <taxon>Candidatus Bealeia</taxon>
    </lineage>
</organism>
<name>A0ABZ2C627_9PROT</name>
<keyword evidence="2" id="KW-1185">Reference proteome</keyword>
<accession>A0ABZ2C627</accession>
<gene>
    <name evidence="1" type="ORF">Bealeia1_01263</name>
</gene>
<dbReference type="RefSeq" id="WP_331255864.1">
    <property type="nucleotide sequence ID" value="NZ_CP133270.1"/>
</dbReference>
<evidence type="ECO:0000313" key="2">
    <source>
        <dbReference type="Proteomes" id="UP001330434"/>
    </source>
</evidence>
<reference evidence="1 2" key="1">
    <citation type="journal article" date="2024" name="Environ. Microbiol.">
        <title>Novel evolutionary insights on the interactions of the Holosporales (Alphaproteobacteria) with eukaryotic hosts from comparative genomics.</title>
        <authorList>
            <person name="Giovannini M."/>
            <person name="Petroni G."/>
            <person name="Castelli M."/>
        </authorList>
    </citation>
    <scope>NUCLEOTIDE SEQUENCE [LARGE SCALE GENOMIC DNA]</scope>
    <source>
        <strain evidence="1 2">US_Bl 15I1</strain>
    </source>
</reference>
<dbReference type="PANTHER" id="PTHR42110">
    <property type="entry name" value="L-ASPARAGINASE, PUTATIVE (AFU_ORTHOLOGUE AFUA_3G11890)-RELATED"/>
    <property type="match status" value="1"/>
</dbReference>
<proteinExistence type="predicted"/>
<dbReference type="Pfam" id="PF06089">
    <property type="entry name" value="Asparaginase_II"/>
    <property type="match status" value="1"/>
</dbReference>
<dbReference type="Proteomes" id="UP001330434">
    <property type="component" value="Chromosome"/>
</dbReference>
<dbReference type="InterPro" id="IPR010349">
    <property type="entry name" value="Asparaginase_II"/>
</dbReference>
<protein>
    <submittedName>
        <fullName evidence="1">Asparaginase</fullName>
    </submittedName>
</protein>